<dbReference type="InterPro" id="IPR050553">
    <property type="entry name" value="Thioredoxin_ResA/DsbE_sf"/>
</dbReference>
<name>A0A0S4XMA0_9BACT</name>
<reference evidence="3" key="1">
    <citation type="submission" date="2015-11" db="EMBL/GenBank/DDBJ databases">
        <authorList>
            <person name="Zhang Y."/>
            <person name="Guo Z."/>
        </authorList>
    </citation>
    <scope>NUCLEOTIDE SEQUENCE</scope>
    <source>
        <strain evidence="3">BN30871</strain>
    </source>
</reference>
<keyword evidence="1" id="KW-0472">Membrane</keyword>
<evidence type="ECO:0000256" key="1">
    <source>
        <dbReference type="SAM" id="Phobius"/>
    </source>
</evidence>
<dbReference type="CDD" id="cd02966">
    <property type="entry name" value="TlpA_like_family"/>
    <property type="match status" value="1"/>
</dbReference>
<evidence type="ECO:0000259" key="2">
    <source>
        <dbReference type="PROSITE" id="PS51352"/>
    </source>
</evidence>
<gene>
    <name evidence="3" type="ORF">BN3087_330023</name>
</gene>
<feature type="transmembrane region" description="Helical" evidence="1">
    <location>
        <begin position="12"/>
        <end position="28"/>
    </location>
</feature>
<feature type="domain" description="Thioredoxin" evidence="2">
    <location>
        <begin position="27"/>
        <end position="164"/>
    </location>
</feature>
<protein>
    <submittedName>
        <fullName evidence="3">Thioredoxin</fullName>
    </submittedName>
</protein>
<keyword evidence="1" id="KW-0812">Transmembrane</keyword>
<dbReference type="Pfam" id="PF00578">
    <property type="entry name" value="AhpC-TSA"/>
    <property type="match status" value="1"/>
</dbReference>
<dbReference type="PROSITE" id="PS51352">
    <property type="entry name" value="THIOREDOXIN_2"/>
    <property type="match status" value="1"/>
</dbReference>
<dbReference type="AlphaFoldDB" id="A0A0S4XMA0"/>
<sequence>MNTFKKWSKEILIFIIFLFFASIVVNIIKQPDIPSNTLPLLEVNMVGQDKTYKLSQNRPLVVVFWGSWCPICKQDLPNFSKIINEYDVIGVGVKSGSDSDILAFLKENGISLKTINDENGDIAQKFNISTYPTTLIYDANGNLKFTEVGYITTAGLKARLKLIE</sequence>
<dbReference type="SUPFAM" id="SSF52833">
    <property type="entry name" value="Thioredoxin-like"/>
    <property type="match status" value="1"/>
</dbReference>
<dbReference type="InterPro" id="IPR036249">
    <property type="entry name" value="Thioredoxin-like_sf"/>
</dbReference>
<keyword evidence="1" id="KW-1133">Transmembrane helix</keyword>
<accession>A0A0S4XMA0</accession>
<dbReference type="Gene3D" id="3.40.30.10">
    <property type="entry name" value="Glutaredoxin"/>
    <property type="match status" value="1"/>
</dbReference>
<evidence type="ECO:0000313" key="3">
    <source>
        <dbReference type="EMBL" id="CUV65407.1"/>
    </source>
</evidence>
<proteinExistence type="predicted"/>
<dbReference type="PANTHER" id="PTHR42852">
    <property type="entry name" value="THIOL:DISULFIDE INTERCHANGE PROTEIN DSBE"/>
    <property type="match status" value="1"/>
</dbReference>
<dbReference type="GO" id="GO:0016209">
    <property type="term" value="F:antioxidant activity"/>
    <property type="evidence" value="ECO:0007669"/>
    <property type="project" value="InterPro"/>
</dbReference>
<dbReference type="PANTHER" id="PTHR42852:SF17">
    <property type="entry name" value="THIOREDOXIN-LIKE PROTEIN HI_1115"/>
    <property type="match status" value="1"/>
</dbReference>
<dbReference type="InterPro" id="IPR013766">
    <property type="entry name" value="Thioredoxin_domain"/>
</dbReference>
<dbReference type="InterPro" id="IPR000866">
    <property type="entry name" value="AhpC/TSA"/>
</dbReference>
<organism evidence="3">
    <name type="scientific">Sulfurovum sp. enrichment culture clone C5</name>
    <dbReference type="NCBI Taxonomy" id="497650"/>
    <lineage>
        <taxon>Bacteria</taxon>
        <taxon>Pseudomonadati</taxon>
        <taxon>Campylobacterota</taxon>
        <taxon>Epsilonproteobacteria</taxon>
        <taxon>Campylobacterales</taxon>
        <taxon>Sulfurovaceae</taxon>
        <taxon>Sulfurovum</taxon>
        <taxon>environmental samples</taxon>
    </lineage>
</organism>
<dbReference type="GO" id="GO:0016491">
    <property type="term" value="F:oxidoreductase activity"/>
    <property type="evidence" value="ECO:0007669"/>
    <property type="project" value="InterPro"/>
</dbReference>
<dbReference type="EMBL" id="FAXN01000033">
    <property type="protein sequence ID" value="CUV65407.1"/>
    <property type="molecule type" value="Genomic_DNA"/>
</dbReference>